<dbReference type="InterPro" id="IPR031656">
    <property type="entry name" value="DAO_C"/>
</dbReference>
<feature type="domain" description="FAD dependent oxidoreductase" evidence="7">
    <location>
        <begin position="17"/>
        <end position="374"/>
    </location>
</feature>
<dbReference type="AlphaFoldDB" id="A0A1I1NIG7"/>
<proteinExistence type="inferred from homology"/>
<dbReference type="EMBL" id="FOMH01000003">
    <property type="protein sequence ID" value="SFC97431.1"/>
    <property type="molecule type" value="Genomic_DNA"/>
</dbReference>
<evidence type="ECO:0000256" key="6">
    <source>
        <dbReference type="ARBA" id="ARBA00023002"/>
    </source>
</evidence>
<comment type="similarity">
    <text evidence="2">Belongs to the FAD-dependent glycerol-3-phosphate dehydrogenase family.</text>
</comment>
<dbReference type="InterPro" id="IPR006076">
    <property type="entry name" value="FAD-dep_OxRdtase"/>
</dbReference>
<evidence type="ECO:0000259" key="8">
    <source>
        <dbReference type="Pfam" id="PF16901"/>
    </source>
</evidence>
<dbReference type="InterPro" id="IPR038299">
    <property type="entry name" value="DAO_C_sf"/>
</dbReference>
<organism evidence="9 10">
    <name type="scientific">Flavobacterium phragmitis</name>
    <dbReference type="NCBI Taxonomy" id="739143"/>
    <lineage>
        <taxon>Bacteria</taxon>
        <taxon>Pseudomonadati</taxon>
        <taxon>Bacteroidota</taxon>
        <taxon>Flavobacteriia</taxon>
        <taxon>Flavobacteriales</taxon>
        <taxon>Flavobacteriaceae</taxon>
        <taxon>Flavobacterium</taxon>
    </lineage>
</organism>
<evidence type="ECO:0000256" key="5">
    <source>
        <dbReference type="ARBA" id="ARBA00022827"/>
    </source>
</evidence>
<dbReference type="PANTHER" id="PTHR11985">
    <property type="entry name" value="GLYCEROL-3-PHOSPHATE DEHYDROGENASE"/>
    <property type="match status" value="1"/>
</dbReference>
<gene>
    <name evidence="9" type="ORF">SAMN05216297_103302</name>
</gene>
<dbReference type="PRINTS" id="PR01001">
    <property type="entry name" value="FADG3PDH"/>
</dbReference>
<dbReference type="PANTHER" id="PTHR11985:SF35">
    <property type="entry name" value="ANAEROBIC GLYCEROL-3-PHOSPHATE DEHYDROGENASE SUBUNIT A"/>
    <property type="match status" value="1"/>
</dbReference>
<keyword evidence="6" id="KW-0560">Oxidoreductase</keyword>
<evidence type="ECO:0000256" key="2">
    <source>
        <dbReference type="ARBA" id="ARBA00007330"/>
    </source>
</evidence>
<dbReference type="Pfam" id="PF01266">
    <property type="entry name" value="DAO"/>
    <property type="match status" value="1"/>
</dbReference>
<evidence type="ECO:0000256" key="3">
    <source>
        <dbReference type="ARBA" id="ARBA00022630"/>
    </source>
</evidence>
<accession>A0A1I1NIG7</accession>
<evidence type="ECO:0000313" key="10">
    <source>
        <dbReference type="Proteomes" id="UP000199672"/>
    </source>
</evidence>
<evidence type="ECO:0000259" key="7">
    <source>
        <dbReference type="Pfam" id="PF01266"/>
    </source>
</evidence>
<dbReference type="InterPro" id="IPR036188">
    <property type="entry name" value="FAD/NAD-bd_sf"/>
</dbReference>
<name>A0A1I1NIG7_9FLAO</name>
<dbReference type="Pfam" id="PF16901">
    <property type="entry name" value="DAO_C"/>
    <property type="match status" value="1"/>
</dbReference>
<dbReference type="GO" id="GO:0006071">
    <property type="term" value="P:glycerol metabolic process"/>
    <property type="evidence" value="ECO:0007669"/>
    <property type="project" value="UniProtKB-KW"/>
</dbReference>
<keyword evidence="4" id="KW-0319">Glycerol metabolism</keyword>
<keyword evidence="3" id="KW-0285">Flavoprotein</keyword>
<dbReference type="Proteomes" id="UP000199672">
    <property type="component" value="Unassembled WGS sequence"/>
</dbReference>
<protein>
    <submittedName>
        <fullName evidence="9">Glycerol-3-phosphate dehydrogenase</fullName>
    </submittedName>
</protein>
<keyword evidence="5" id="KW-0274">FAD</keyword>
<evidence type="ECO:0000256" key="4">
    <source>
        <dbReference type="ARBA" id="ARBA00022798"/>
    </source>
</evidence>
<dbReference type="OrthoDB" id="9766796at2"/>
<dbReference type="GO" id="GO:0004368">
    <property type="term" value="F:glycerol-3-phosphate dehydrogenase (quinone) activity"/>
    <property type="evidence" value="ECO:0007669"/>
    <property type="project" value="InterPro"/>
</dbReference>
<comment type="cofactor">
    <cofactor evidence="1">
        <name>FAD</name>
        <dbReference type="ChEBI" id="CHEBI:57692"/>
    </cofactor>
</comment>
<dbReference type="PROSITE" id="PS00978">
    <property type="entry name" value="FAD_G3PDH_2"/>
    <property type="match status" value="1"/>
</dbReference>
<sequence>MNRSEQLSRLQNTENWDVIIIGGGASGLGTAIDAASRGYKTILLEAVDFAKGTSSRSTKLVHGGVRYLEQGNVHLVREALKERGLMAQNAGHLVKNQSFVIPNYNWWSGYFYTIGLKIYDLLSGCLSLGSSKYISKKKTIEMLPNVEENGLVNGVIYHDGQFDDSRLAVNLAQTAVENGACVLNYTKVVNLLKDNNNQVIGVEVTDQETGITYSLKASTVINATGVFTNAIMKLNDTVYKKYIVPSQGIHLVFDKSFLPSEHALMIPKTKDGRVLFAVPWHNRIVVGTTDTLIKKQSLEPIALESEIQFVLETAQRFLAKKPTRADVLSVFAGLRPLAAPKEEGKSTKEVSRSHKIIVSETGLITITGGKWTTYRKMAEEIIDKAILKGKLPKKSCVTEHLAIHGNKTTNNLDRENHLYIYGSDISEILQLQENEPELKEKLHPNHEFTIAEVVWAVRYEMARTVDDVLARRVRLLFLDARAAIQSAEKTARIMAKELNRDENWISKEIEDFNEISKGFLLSEFRSNSKIDFQTL</sequence>
<keyword evidence="10" id="KW-1185">Reference proteome</keyword>
<evidence type="ECO:0000256" key="1">
    <source>
        <dbReference type="ARBA" id="ARBA00001974"/>
    </source>
</evidence>
<dbReference type="InterPro" id="IPR000447">
    <property type="entry name" value="G3P_DH_FAD-dep"/>
</dbReference>
<dbReference type="RefSeq" id="WP_091492014.1">
    <property type="nucleotide sequence ID" value="NZ_FOMH01000003.1"/>
</dbReference>
<dbReference type="Gene3D" id="1.10.8.870">
    <property type="entry name" value="Alpha-glycerophosphate oxidase, cap domain"/>
    <property type="match status" value="1"/>
</dbReference>
<reference evidence="10" key="1">
    <citation type="submission" date="2016-10" db="EMBL/GenBank/DDBJ databases">
        <authorList>
            <person name="Varghese N."/>
            <person name="Submissions S."/>
        </authorList>
    </citation>
    <scope>NUCLEOTIDE SEQUENCE [LARGE SCALE GENOMIC DNA]</scope>
    <source>
        <strain evidence="10">CGMCC 1.10370</strain>
    </source>
</reference>
<evidence type="ECO:0000313" key="9">
    <source>
        <dbReference type="EMBL" id="SFC97431.1"/>
    </source>
</evidence>
<dbReference type="SUPFAM" id="SSF54373">
    <property type="entry name" value="FAD-linked reductases, C-terminal domain"/>
    <property type="match status" value="1"/>
</dbReference>
<dbReference type="STRING" id="739143.SAMN05216297_103302"/>
<feature type="domain" description="Alpha-glycerophosphate oxidase C-terminal" evidence="8">
    <location>
        <begin position="385"/>
        <end position="502"/>
    </location>
</feature>
<dbReference type="GO" id="GO:0046168">
    <property type="term" value="P:glycerol-3-phosphate catabolic process"/>
    <property type="evidence" value="ECO:0007669"/>
    <property type="project" value="TreeGrafter"/>
</dbReference>
<dbReference type="Gene3D" id="3.30.9.10">
    <property type="entry name" value="D-Amino Acid Oxidase, subunit A, domain 2"/>
    <property type="match status" value="1"/>
</dbReference>
<dbReference type="SUPFAM" id="SSF51905">
    <property type="entry name" value="FAD/NAD(P)-binding domain"/>
    <property type="match status" value="1"/>
</dbReference>
<dbReference type="Gene3D" id="3.50.50.60">
    <property type="entry name" value="FAD/NAD(P)-binding domain"/>
    <property type="match status" value="1"/>
</dbReference>